<dbReference type="PATRIC" id="fig|449.7.peg.3037"/>
<evidence type="ECO:0008006" key="3">
    <source>
        <dbReference type="Google" id="ProtNLM"/>
    </source>
</evidence>
<gene>
    <name evidence="1" type="ORF">LHA_0954</name>
</gene>
<protein>
    <recommendedName>
        <fullName evidence="3">WYL domain-containing protein</fullName>
    </recommendedName>
</protein>
<proteinExistence type="predicted"/>
<dbReference type="EMBL" id="LN681225">
    <property type="protein sequence ID" value="CEK10021.1"/>
    <property type="molecule type" value="Genomic_DNA"/>
</dbReference>
<dbReference type="RefSeq" id="WP_045105460.1">
    <property type="nucleotide sequence ID" value="NZ_LN681225.1"/>
</dbReference>
<name>A0A0A8UR86_LEGHA</name>
<evidence type="ECO:0000313" key="1">
    <source>
        <dbReference type="EMBL" id="CEK10021.1"/>
    </source>
</evidence>
<dbReference type="Proteomes" id="UP000032803">
    <property type="component" value="Chromosome I"/>
</dbReference>
<organism evidence="1 2">
    <name type="scientific">Legionella hackeliae</name>
    <dbReference type="NCBI Taxonomy" id="449"/>
    <lineage>
        <taxon>Bacteria</taxon>
        <taxon>Pseudomonadati</taxon>
        <taxon>Pseudomonadota</taxon>
        <taxon>Gammaproteobacteria</taxon>
        <taxon>Legionellales</taxon>
        <taxon>Legionellaceae</taxon>
        <taxon>Legionella</taxon>
    </lineage>
</organism>
<dbReference type="PROSITE" id="PS52050">
    <property type="entry name" value="WYL"/>
    <property type="match status" value="1"/>
</dbReference>
<dbReference type="HOGENOM" id="CLU_152989_0_0_6"/>
<dbReference type="AlphaFoldDB" id="A0A0A8UR86"/>
<reference evidence="2" key="1">
    <citation type="submission" date="2014-09" db="EMBL/GenBank/DDBJ databases">
        <authorList>
            <person name="Gomez-Valero L."/>
        </authorList>
    </citation>
    <scope>NUCLEOTIDE SEQUENCE [LARGE SCALE GENOMIC DNA]</scope>
    <source>
        <strain evidence="2">ATCC35250</strain>
    </source>
</reference>
<dbReference type="KEGG" id="lha:LHA_0954"/>
<dbReference type="OrthoDB" id="6058654at2"/>
<evidence type="ECO:0000313" key="2">
    <source>
        <dbReference type="Proteomes" id="UP000032803"/>
    </source>
</evidence>
<accession>A0A0A8UR86</accession>
<keyword evidence="2" id="KW-1185">Reference proteome</keyword>
<sequence length="102" mass="11884">MNVKDKLALAISARNPVECSYHKKKRLIEPYHYGILGNEEQLHCFQYAGESESGGIPQWRNLKLDDIHTVRILDDKQFTIRDTYHPENAHYTKIEKSITISN</sequence>